<comment type="caution">
    <text evidence="8">The sequence shown here is derived from an EMBL/GenBank/DDBJ whole genome shotgun (WGS) entry which is preliminary data.</text>
</comment>
<evidence type="ECO:0000256" key="3">
    <source>
        <dbReference type="ARBA" id="ARBA00023235"/>
    </source>
</evidence>
<dbReference type="Proteomes" id="UP000034166">
    <property type="component" value="Unassembled WGS sequence"/>
</dbReference>
<dbReference type="CDD" id="cd02869">
    <property type="entry name" value="PseudoU_synth_RluA_like"/>
    <property type="match status" value="1"/>
</dbReference>
<dbReference type="FunFam" id="3.30.2350.10:FF:000005">
    <property type="entry name" value="Pseudouridine synthase"/>
    <property type="match status" value="1"/>
</dbReference>
<dbReference type="InterPro" id="IPR020103">
    <property type="entry name" value="PsdUridine_synth_cat_dom_sf"/>
</dbReference>
<comment type="similarity">
    <text evidence="2 6">Belongs to the pseudouridine synthase RluA family.</text>
</comment>
<dbReference type="EMBL" id="LAYY01000019">
    <property type="protein sequence ID" value="KKK36981.1"/>
    <property type="molecule type" value="Genomic_DNA"/>
</dbReference>
<feature type="domain" description="Pseudouridine synthase RsuA/RluA-like" evidence="7">
    <location>
        <begin position="90"/>
        <end position="239"/>
    </location>
</feature>
<comment type="catalytic activity">
    <reaction evidence="1 6">
        <text>a uridine in RNA = a pseudouridine in RNA</text>
        <dbReference type="Rhea" id="RHEA:48348"/>
        <dbReference type="Rhea" id="RHEA-COMP:12068"/>
        <dbReference type="Rhea" id="RHEA-COMP:12069"/>
        <dbReference type="ChEBI" id="CHEBI:65314"/>
        <dbReference type="ChEBI" id="CHEBI:65315"/>
    </reaction>
</comment>
<dbReference type="RefSeq" id="WP_046524865.1">
    <property type="nucleotide sequence ID" value="NZ_LAYY01000019.1"/>
</dbReference>
<dbReference type="GO" id="GO:0009982">
    <property type="term" value="F:pseudouridine synthase activity"/>
    <property type="evidence" value="ECO:0007669"/>
    <property type="project" value="InterPro"/>
</dbReference>
<dbReference type="SUPFAM" id="SSF55120">
    <property type="entry name" value="Pseudouridine synthase"/>
    <property type="match status" value="1"/>
</dbReference>
<dbReference type="PROSITE" id="PS01129">
    <property type="entry name" value="PSI_RLU"/>
    <property type="match status" value="1"/>
</dbReference>
<dbReference type="Gene3D" id="3.30.2350.10">
    <property type="entry name" value="Pseudouridine synthase"/>
    <property type="match status" value="1"/>
</dbReference>
<evidence type="ECO:0000259" key="7">
    <source>
        <dbReference type="Pfam" id="PF00849"/>
    </source>
</evidence>
<dbReference type="InterPro" id="IPR006145">
    <property type="entry name" value="PsdUridine_synth_RsuA/RluA"/>
</dbReference>
<dbReference type="InterPro" id="IPR006224">
    <property type="entry name" value="PsdUridine_synth_RluA-like_CS"/>
</dbReference>
<evidence type="ECO:0000256" key="2">
    <source>
        <dbReference type="ARBA" id="ARBA00010876"/>
    </source>
</evidence>
<dbReference type="GO" id="GO:0140098">
    <property type="term" value="F:catalytic activity, acting on RNA"/>
    <property type="evidence" value="ECO:0007669"/>
    <property type="project" value="UniProtKB-ARBA"/>
</dbReference>
<evidence type="ECO:0000313" key="8">
    <source>
        <dbReference type="EMBL" id="KKK36981.1"/>
    </source>
</evidence>
<dbReference type="NCBIfam" id="TIGR00005">
    <property type="entry name" value="rluA_subfam"/>
    <property type="match status" value="1"/>
</dbReference>
<keyword evidence="5" id="KW-0694">RNA-binding</keyword>
<proteinExistence type="inferred from homology"/>
<comment type="function">
    <text evidence="6">Responsible for synthesis of pseudouridine from uracil.</text>
</comment>
<feature type="active site" evidence="4">
    <location>
        <position position="136"/>
    </location>
</feature>
<evidence type="ECO:0000256" key="4">
    <source>
        <dbReference type="PIRSR" id="PIRSR606225-1"/>
    </source>
</evidence>
<dbReference type="EC" id="5.4.99.-" evidence="6"/>
<evidence type="ECO:0000313" key="9">
    <source>
        <dbReference type="Proteomes" id="UP000034166"/>
    </source>
</evidence>
<organism evidence="8 9">
    <name type="scientific">Mesobacillus campisalis</name>
    <dbReference type="NCBI Taxonomy" id="1408103"/>
    <lineage>
        <taxon>Bacteria</taxon>
        <taxon>Bacillati</taxon>
        <taxon>Bacillota</taxon>
        <taxon>Bacilli</taxon>
        <taxon>Bacillales</taxon>
        <taxon>Bacillaceae</taxon>
        <taxon>Mesobacillus</taxon>
    </lineage>
</organism>
<reference evidence="8 9" key="1">
    <citation type="submission" date="2015-04" db="EMBL/GenBank/DDBJ databases">
        <title>Taxonomic description and genome sequence of Bacillus campisalis sp. nov., a novel member of the genus Bacillus isolated from solar saltern.</title>
        <authorList>
            <person name="Mathan Kumar R."/>
            <person name="Kaur G."/>
            <person name="Kumar A."/>
            <person name="Singh N.K."/>
            <person name="Kaur N."/>
            <person name="Kumar N."/>
            <person name="Mayilraj S."/>
        </authorList>
    </citation>
    <scope>NUCLEOTIDE SEQUENCE [LARGE SCALE GENOMIC DNA]</scope>
    <source>
        <strain evidence="8 9">SA2-6</strain>
    </source>
</reference>
<dbReference type="GO" id="GO:0003723">
    <property type="term" value="F:RNA binding"/>
    <property type="evidence" value="ECO:0007669"/>
    <property type="project" value="UniProtKB-KW"/>
</dbReference>
<dbReference type="PROSITE" id="PS50889">
    <property type="entry name" value="S4"/>
    <property type="match status" value="1"/>
</dbReference>
<dbReference type="InterPro" id="IPR006225">
    <property type="entry name" value="PsdUridine_synth_RluC/D"/>
</dbReference>
<dbReference type="AlphaFoldDB" id="A0A0M2STE9"/>
<evidence type="ECO:0000256" key="5">
    <source>
        <dbReference type="PROSITE-ProRule" id="PRU00182"/>
    </source>
</evidence>
<protein>
    <recommendedName>
        <fullName evidence="6">Pseudouridine synthase</fullName>
        <ecNumber evidence="6">5.4.99.-</ecNumber>
    </recommendedName>
</protein>
<name>A0A0M2STE9_9BACI</name>
<keyword evidence="3 6" id="KW-0413">Isomerase</keyword>
<dbReference type="PATRIC" id="fig|1408103.3.peg.3670"/>
<dbReference type="OrthoDB" id="9807829at2"/>
<dbReference type="InterPro" id="IPR050188">
    <property type="entry name" value="RluA_PseudoU_synthase"/>
</dbReference>
<evidence type="ECO:0000256" key="6">
    <source>
        <dbReference type="RuleBase" id="RU362028"/>
    </source>
</evidence>
<accession>A0A0M2STE9</accession>
<dbReference type="Pfam" id="PF00849">
    <property type="entry name" value="PseudoU_synth_2"/>
    <property type="match status" value="1"/>
</dbReference>
<evidence type="ECO:0000256" key="1">
    <source>
        <dbReference type="ARBA" id="ARBA00000073"/>
    </source>
</evidence>
<dbReference type="PANTHER" id="PTHR21600:SF35">
    <property type="entry name" value="PSEUDOURIDINE SYNTHASE"/>
    <property type="match status" value="1"/>
</dbReference>
<gene>
    <name evidence="8" type="ORF">WQ57_16495</name>
</gene>
<sequence length="299" mass="33782">MNFRLRWIAAAADEGKLLREFLQEKQISKSALTDIKFRGGALIVNGEPVTVRYLLQKGDHIEVCFPKENPSAGLAAETFPLHVIYEDDYILVVIKPAGMNTIPSREHPTGSLANGLIGYYSLKGVEATTHIVTRLDRDTSGIVLVAKHRHVHHLLSKQQKENGVKRIYEAFAAGVFMGEKGIIEQPIARKSSSIIEREVHPEGQYACTYYRLIRQYEKFAHIELKLKTGRTHQIRVHLSFIKHPLLGDDLYGGSVDMLERQALHCRELCFSHPISGEDLHFSAPMPNDMMDILHKSKLP</sequence>
<dbReference type="GO" id="GO:0000455">
    <property type="term" value="P:enzyme-directed rRNA pseudouridine synthesis"/>
    <property type="evidence" value="ECO:0007669"/>
    <property type="project" value="TreeGrafter"/>
</dbReference>
<keyword evidence="9" id="KW-1185">Reference proteome</keyword>
<dbReference type="PANTHER" id="PTHR21600">
    <property type="entry name" value="MITOCHONDRIAL RNA PSEUDOURIDINE SYNTHASE"/>
    <property type="match status" value="1"/>
</dbReference>